<organism evidence="1 2">
    <name type="scientific">Algoriphagus halophilus</name>
    <dbReference type="NCBI Taxonomy" id="226505"/>
    <lineage>
        <taxon>Bacteria</taxon>
        <taxon>Pseudomonadati</taxon>
        <taxon>Bacteroidota</taxon>
        <taxon>Cytophagia</taxon>
        <taxon>Cytophagales</taxon>
        <taxon>Cyclobacteriaceae</taxon>
        <taxon>Algoriphagus</taxon>
    </lineage>
</organism>
<evidence type="ECO:0000313" key="1">
    <source>
        <dbReference type="EMBL" id="SIO23968.1"/>
    </source>
</evidence>
<gene>
    <name evidence="1" type="ORF">SAMN05444394_4059</name>
</gene>
<protein>
    <submittedName>
        <fullName evidence="1">Uncharacterized protein</fullName>
    </submittedName>
</protein>
<evidence type="ECO:0000313" key="2">
    <source>
        <dbReference type="Proteomes" id="UP000185221"/>
    </source>
</evidence>
<keyword evidence="2" id="KW-1185">Reference proteome</keyword>
<sequence length="53" mass="6174">MLCNLALSFLFMTWDKDTYWQVLAYSEGLNSKIEAYLTNNSDCKSYGIGYDYI</sequence>
<dbReference type="EMBL" id="FSRC01000004">
    <property type="protein sequence ID" value="SIO23968.1"/>
    <property type="molecule type" value="Genomic_DNA"/>
</dbReference>
<reference evidence="2" key="1">
    <citation type="submission" date="2016-11" db="EMBL/GenBank/DDBJ databases">
        <authorList>
            <person name="Varghese N."/>
            <person name="Submissions S."/>
        </authorList>
    </citation>
    <scope>NUCLEOTIDE SEQUENCE [LARGE SCALE GENOMIC DNA]</scope>
    <source>
        <strain evidence="2">DSM 15292</strain>
    </source>
</reference>
<proteinExistence type="predicted"/>
<accession>A0A1N6HVT7</accession>
<dbReference type="Proteomes" id="UP000185221">
    <property type="component" value="Unassembled WGS sequence"/>
</dbReference>
<name>A0A1N6HVT7_9BACT</name>
<dbReference type="AlphaFoldDB" id="A0A1N6HVT7"/>